<proteinExistence type="predicted"/>
<dbReference type="AlphaFoldDB" id="A0A8H6LSR5"/>
<keyword evidence="3" id="KW-1185">Reference proteome</keyword>
<gene>
    <name evidence="2" type="ORF">DFP72DRAFT_1054030</name>
</gene>
<organism evidence="2 3">
    <name type="scientific">Ephemerocybe angulata</name>
    <dbReference type="NCBI Taxonomy" id="980116"/>
    <lineage>
        <taxon>Eukaryota</taxon>
        <taxon>Fungi</taxon>
        <taxon>Dikarya</taxon>
        <taxon>Basidiomycota</taxon>
        <taxon>Agaricomycotina</taxon>
        <taxon>Agaricomycetes</taxon>
        <taxon>Agaricomycetidae</taxon>
        <taxon>Agaricales</taxon>
        <taxon>Agaricineae</taxon>
        <taxon>Psathyrellaceae</taxon>
        <taxon>Ephemerocybe</taxon>
    </lineage>
</organism>
<name>A0A8H6LSR5_9AGAR</name>
<accession>A0A8H6LSR5</accession>
<sequence length="160" mass="17194">MPAATHDAVAPLQHPPTPKRDAFIQAKRVEYSAIGHVVGAANPELPPDRNDELNRDACWEAVKVVEKARVEAAIEAGDAVTRPLHGPRAMQRLLTDEIRGLKADIAGTAGLNNKLDAVQVDVGQASAIGRPFIEPRDGVQAPRLCPEPPPLNLPSLMEKE</sequence>
<reference evidence="2 3" key="1">
    <citation type="submission" date="2020-07" db="EMBL/GenBank/DDBJ databases">
        <title>Comparative genomics of pyrophilous fungi reveals a link between fire events and developmental genes.</title>
        <authorList>
            <consortium name="DOE Joint Genome Institute"/>
            <person name="Steindorff A.S."/>
            <person name="Carver A."/>
            <person name="Calhoun S."/>
            <person name="Stillman K."/>
            <person name="Liu H."/>
            <person name="Lipzen A."/>
            <person name="Pangilinan J."/>
            <person name="Labutti K."/>
            <person name="Bruns T.D."/>
            <person name="Grigoriev I.V."/>
        </authorList>
    </citation>
    <scope>NUCLEOTIDE SEQUENCE [LARGE SCALE GENOMIC DNA]</scope>
    <source>
        <strain evidence="2 3">CBS 144469</strain>
    </source>
</reference>
<evidence type="ECO:0000313" key="2">
    <source>
        <dbReference type="EMBL" id="KAF6742398.1"/>
    </source>
</evidence>
<feature type="region of interest" description="Disordered" evidence="1">
    <location>
        <begin position="136"/>
        <end position="160"/>
    </location>
</feature>
<evidence type="ECO:0000256" key="1">
    <source>
        <dbReference type="SAM" id="MobiDB-lite"/>
    </source>
</evidence>
<evidence type="ECO:0000313" key="3">
    <source>
        <dbReference type="Proteomes" id="UP000521943"/>
    </source>
</evidence>
<dbReference type="EMBL" id="JACGCI010000185">
    <property type="protein sequence ID" value="KAF6742398.1"/>
    <property type="molecule type" value="Genomic_DNA"/>
</dbReference>
<comment type="caution">
    <text evidence="2">The sequence shown here is derived from an EMBL/GenBank/DDBJ whole genome shotgun (WGS) entry which is preliminary data.</text>
</comment>
<dbReference type="Proteomes" id="UP000521943">
    <property type="component" value="Unassembled WGS sequence"/>
</dbReference>
<protein>
    <submittedName>
        <fullName evidence="2">Uncharacterized protein</fullName>
    </submittedName>
</protein>